<dbReference type="EnsemblPlants" id="KQK90495">
    <property type="protein sequence ID" value="KQK90495"/>
    <property type="gene ID" value="SETIT_038448mg"/>
</dbReference>
<keyword evidence="2" id="KW-1185">Reference proteome</keyword>
<dbReference type="Gramene" id="KQK90495">
    <property type="protein sequence ID" value="KQK90495"/>
    <property type="gene ID" value="SETIT_038448mg"/>
</dbReference>
<evidence type="ECO:0000313" key="1">
    <source>
        <dbReference type="EnsemblPlants" id="KQK90495"/>
    </source>
</evidence>
<dbReference type="HOGENOM" id="CLU_2946107_0_0_1"/>
<sequence length="60" mass="7134">MLQICSCLQANPILIRIPFASRFWSKSTGFKWRCKQWLVSDHSDEYGSRQEHEQARPHQT</sequence>
<evidence type="ECO:0000313" key="2">
    <source>
        <dbReference type="Proteomes" id="UP000004995"/>
    </source>
</evidence>
<dbReference type="Proteomes" id="UP000004995">
    <property type="component" value="Unassembled WGS sequence"/>
</dbReference>
<organism evidence="1 2">
    <name type="scientific">Setaria italica</name>
    <name type="common">Foxtail millet</name>
    <name type="synonym">Panicum italicum</name>
    <dbReference type="NCBI Taxonomy" id="4555"/>
    <lineage>
        <taxon>Eukaryota</taxon>
        <taxon>Viridiplantae</taxon>
        <taxon>Streptophyta</taxon>
        <taxon>Embryophyta</taxon>
        <taxon>Tracheophyta</taxon>
        <taxon>Spermatophyta</taxon>
        <taxon>Magnoliopsida</taxon>
        <taxon>Liliopsida</taxon>
        <taxon>Poales</taxon>
        <taxon>Poaceae</taxon>
        <taxon>PACMAD clade</taxon>
        <taxon>Panicoideae</taxon>
        <taxon>Panicodae</taxon>
        <taxon>Paniceae</taxon>
        <taxon>Cenchrinae</taxon>
        <taxon>Setaria</taxon>
    </lineage>
</organism>
<dbReference type="InParanoid" id="K4AHU1"/>
<proteinExistence type="predicted"/>
<dbReference type="EMBL" id="AGNK02005940">
    <property type="status" value="NOT_ANNOTATED_CDS"/>
    <property type="molecule type" value="Genomic_DNA"/>
</dbReference>
<dbReference type="AlphaFoldDB" id="K4AHU1"/>
<name>K4AHU1_SETIT</name>
<accession>K4AHU1</accession>
<reference evidence="1" key="2">
    <citation type="submission" date="2018-08" db="UniProtKB">
        <authorList>
            <consortium name="EnsemblPlants"/>
        </authorList>
    </citation>
    <scope>IDENTIFICATION</scope>
    <source>
        <strain evidence="1">Yugu1</strain>
    </source>
</reference>
<protein>
    <submittedName>
        <fullName evidence="1">Uncharacterized protein</fullName>
    </submittedName>
</protein>
<reference evidence="2" key="1">
    <citation type="journal article" date="2012" name="Nat. Biotechnol.">
        <title>Reference genome sequence of the model plant Setaria.</title>
        <authorList>
            <person name="Bennetzen J.L."/>
            <person name="Schmutz J."/>
            <person name="Wang H."/>
            <person name="Percifield R."/>
            <person name="Hawkins J."/>
            <person name="Pontaroli A.C."/>
            <person name="Estep M."/>
            <person name="Feng L."/>
            <person name="Vaughn J.N."/>
            <person name="Grimwood J."/>
            <person name="Jenkins J."/>
            <person name="Barry K."/>
            <person name="Lindquist E."/>
            <person name="Hellsten U."/>
            <person name="Deshpande S."/>
            <person name="Wang X."/>
            <person name="Wu X."/>
            <person name="Mitros T."/>
            <person name="Triplett J."/>
            <person name="Yang X."/>
            <person name="Ye C.Y."/>
            <person name="Mauro-Herrera M."/>
            <person name="Wang L."/>
            <person name="Li P."/>
            <person name="Sharma M."/>
            <person name="Sharma R."/>
            <person name="Ronald P.C."/>
            <person name="Panaud O."/>
            <person name="Kellogg E.A."/>
            <person name="Brutnell T.P."/>
            <person name="Doust A.N."/>
            <person name="Tuskan G.A."/>
            <person name="Rokhsar D."/>
            <person name="Devos K.M."/>
        </authorList>
    </citation>
    <scope>NUCLEOTIDE SEQUENCE [LARGE SCALE GENOMIC DNA]</scope>
    <source>
        <strain evidence="2">cv. Yugu1</strain>
    </source>
</reference>